<dbReference type="EMBL" id="JAEVHI010000004">
    <property type="protein sequence ID" value="KAG5293997.1"/>
    <property type="molecule type" value="Genomic_DNA"/>
</dbReference>
<comment type="caution">
    <text evidence="3">The sequence shown here is derived from an EMBL/GenBank/DDBJ whole genome shotgun (WGS) entry which is preliminary data.</text>
</comment>
<sequence length="88" mass="9560">MLLSFQFLLLTQFSLFLEQTTLSSSITTPCANSQRLMTGPAGSSLTSHSYNSSHGPPRFNLASLSPTVMSSPSAHLRQLFRQQNVSAV</sequence>
<evidence type="ECO:0000313" key="4">
    <source>
        <dbReference type="Proteomes" id="UP000670092"/>
    </source>
</evidence>
<feature type="signal peptide" evidence="2">
    <location>
        <begin position="1"/>
        <end position="23"/>
    </location>
</feature>
<accession>A0A8H7YPY1</accession>
<evidence type="ECO:0000256" key="1">
    <source>
        <dbReference type="SAM" id="MobiDB-lite"/>
    </source>
</evidence>
<reference evidence="3 4" key="1">
    <citation type="submission" date="2021-01" db="EMBL/GenBank/DDBJ databases">
        <title>Chromosome-level genome assembly of a human fungal pathogen reveals clustering of transcriptionally co-regulated genes.</title>
        <authorList>
            <person name="Voorhies M."/>
            <person name="Cohen S."/>
            <person name="Shea T.P."/>
            <person name="Petrus S."/>
            <person name="Munoz J.F."/>
            <person name="Poplawski S."/>
            <person name="Goldman W.E."/>
            <person name="Michael T."/>
            <person name="Cuomo C.A."/>
            <person name="Sil A."/>
            <person name="Beyhan S."/>
        </authorList>
    </citation>
    <scope>NUCLEOTIDE SEQUENCE [LARGE SCALE GENOMIC DNA]</scope>
    <source>
        <strain evidence="3 4">G184AR</strain>
    </source>
</reference>
<feature type="region of interest" description="Disordered" evidence="1">
    <location>
        <begin position="38"/>
        <end position="58"/>
    </location>
</feature>
<gene>
    <name evidence="3" type="ORF">I7I52_05494</name>
</gene>
<proteinExistence type="predicted"/>
<keyword evidence="2" id="KW-0732">Signal</keyword>
<evidence type="ECO:0008006" key="5">
    <source>
        <dbReference type="Google" id="ProtNLM"/>
    </source>
</evidence>
<feature type="compositionally biased region" description="Low complexity" evidence="1">
    <location>
        <begin position="43"/>
        <end position="53"/>
    </location>
</feature>
<evidence type="ECO:0000313" key="3">
    <source>
        <dbReference type="EMBL" id="KAG5293997.1"/>
    </source>
</evidence>
<dbReference type="Proteomes" id="UP000670092">
    <property type="component" value="Unassembled WGS sequence"/>
</dbReference>
<dbReference type="AlphaFoldDB" id="A0A8H7YPY1"/>
<protein>
    <recommendedName>
        <fullName evidence="5">Secreted protein</fullName>
    </recommendedName>
</protein>
<organism evidence="3 4">
    <name type="scientific">Ajellomyces capsulatus</name>
    <name type="common">Darling's disease fungus</name>
    <name type="synonym">Histoplasma capsulatum</name>
    <dbReference type="NCBI Taxonomy" id="5037"/>
    <lineage>
        <taxon>Eukaryota</taxon>
        <taxon>Fungi</taxon>
        <taxon>Dikarya</taxon>
        <taxon>Ascomycota</taxon>
        <taxon>Pezizomycotina</taxon>
        <taxon>Eurotiomycetes</taxon>
        <taxon>Eurotiomycetidae</taxon>
        <taxon>Onygenales</taxon>
        <taxon>Ajellomycetaceae</taxon>
        <taxon>Histoplasma</taxon>
    </lineage>
</organism>
<evidence type="ECO:0000256" key="2">
    <source>
        <dbReference type="SAM" id="SignalP"/>
    </source>
</evidence>
<feature type="chain" id="PRO_5034432067" description="Secreted protein" evidence="2">
    <location>
        <begin position="24"/>
        <end position="88"/>
    </location>
</feature>
<name>A0A8H7YPY1_AJECA</name>
<dbReference type="VEuPathDB" id="FungiDB:I7I52_05494"/>